<dbReference type="InterPro" id="IPR016166">
    <property type="entry name" value="FAD-bd_PCMH"/>
</dbReference>
<dbReference type="OrthoDB" id="9811557at2"/>
<sequence>MPTELRGDVLFDRASRGRYATDASIYQITPIGVVVPRDQADLLLALEIARDEKAPVLARGAGTSQCGQTVGEALVIDNSKWLNNVVDFDPVAATVTVEPGIVLDHLNAWLKPHGLWFPVDVSTGAQCTIGGMAGNNSCGSRSIEYGNMVHNVLGIDAVLADGSQCHFGSLKAHVADPRVDGILQALRRIATRERGEIAERMPKVLRRVAGYNIDLFECQNPRAYTDDGYANLSHILVGSEGTLAYSRQITLKLSALPQHKVLGVVNFPTFYQAMDMTQHIV</sequence>
<organism evidence="3 4">
    <name type="scientific">Cupriavidus basilensis OR16</name>
    <dbReference type="NCBI Taxonomy" id="1127483"/>
    <lineage>
        <taxon>Bacteria</taxon>
        <taxon>Pseudomonadati</taxon>
        <taxon>Pseudomonadota</taxon>
        <taxon>Betaproteobacteria</taxon>
        <taxon>Burkholderiales</taxon>
        <taxon>Burkholderiaceae</taxon>
        <taxon>Cupriavidus</taxon>
    </lineage>
</organism>
<dbReference type="PROSITE" id="PS51387">
    <property type="entry name" value="FAD_PCMH"/>
    <property type="match status" value="1"/>
</dbReference>
<dbReference type="Gene3D" id="3.30.43.10">
    <property type="entry name" value="Uridine Diphospho-n-acetylenolpyruvylglucosamine Reductase, domain 2"/>
    <property type="match status" value="1"/>
</dbReference>
<feature type="non-terminal residue" evidence="3">
    <location>
        <position position="281"/>
    </location>
</feature>
<keyword evidence="1" id="KW-0274">FAD</keyword>
<evidence type="ECO:0000256" key="1">
    <source>
        <dbReference type="ARBA" id="ARBA00022827"/>
    </source>
</evidence>
<evidence type="ECO:0000313" key="3">
    <source>
        <dbReference type="EMBL" id="EHP44550.1"/>
    </source>
</evidence>
<reference evidence="3 4" key="1">
    <citation type="journal article" date="2012" name="J. Bacteriol.">
        <title>De Novo Genome Project of Cupriavidus basilensis OR16.</title>
        <authorList>
            <person name="Cserhati M."/>
            <person name="Kriszt B."/>
            <person name="Szoboszlay S."/>
            <person name="Toth A."/>
            <person name="Szabo I."/>
            <person name="Tancsics A."/>
            <person name="Nagy I."/>
            <person name="Horvath B."/>
            <person name="Nagy I."/>
            <person name="Kukolya J."/>
        </authorList>
    </citation>
    <scope>NUCLEOTIDE SEQUENCE [LARGE SCALE GENOMIC DNA]</scope>
    <source>
        <strain evidence="3 4">OR16</strain>
    </source>
</reference>
<dbReference type="Proteomes" id="UP000005808">
    <property type="component" value="Unassembled WGS sequence"/>
</dbReference>
<proteinExistence type="predicted"/>
<evidence type="ECO:0000313" key="4">
    <source>
        <dbReference type="Proteomes" id="UP000005808"/>
    </source>
</evidence>
<dbReference type="AlphaFoldDB" id="H1RZ19"/>
<dbReference type="Pfam" id="PF01565">
    <property type="entry name" value="FAD_binding_4"/>
    <property type="match status" value="1"/>
</dbReference>
<dbReference type="PANTHER" id="PTHR11748">
    <property type="entry name" value="D-LACTATE DEHYDROGENASE"/>
    <property type="match status" value="1"/>
</dbReference>
<name>H1RZ19_9BURK</name>
<gene>
    <name evidence="3" type="ORF">OR16_02695</name>
</gene>
<protein>
    <submittedName>
        <fullName evidence="3">D-lactate dehydrogenase</fullName>
    </submittedName>
</protein>
<dbReference type="InterPro" id="IPR006094">
    <property type="entry name" value="Oxid_FAD_bind_N"/>
</dbReference>
<feature type="domain" description="FAD-binding PCMH-type" evidence="2">
    <location>
        <begin position="26"/>
        <end position="256"/>
    </location>
</feature>
<dbReference type="GO" id="GO:0008720">
    <property type="term" value="F:D-lactate dehydrogenase (NAD+) activity"/>
    <property type="evidence" value="ECO:0007669"/>
    <property type="project" value="TreeGrafter"/>
</dbReference>
<dbReference type="RefSeq" id="WP_006156377.1">
    <property type="nucleotide sequence ID" value="NZ_AHJE01000005.1"/>
</dbReference>
<evidence type="ECO:0000259" key="2">
    <source>
        <dbReference type="PROSITE" id="PS51387"/>
    </source>
</evidence>
<keyword evidence="1" id="KW-0285">Flavoprotein</keyword>
<dbReference type="GO" id="GO:1903457">
    <property type="term" value="P:lactate catabolic process"/>
    <property type="evidence" value="ECO:0007669"/>
    <property type="project" value="TreeGrafter"/>
</dbReference>
<comment type="caution">
    <text evidence="3">The sequence shown here is derived from an EMBL/GenBank/DDBJ whole genome shotgun (WGS) entry which is preliminary data.</text>
</comment>
<dbReference type="PANTHER" id="PTHR11748:SF119">
    <property type="entry name" value="D-2-HYDROXYGLUTARATE DEHYDROGENASE"/>
    <property type="match status" value="1"/>
</dbReference>
<dbReference type="InterPro" id="IPR016169">
    <property type="entry name" value="FAD-bd_PCMH_sub2"/>
</dbReference>
<dbReference type="GO" id="GO:0004458">
    <property type="term" value="F:D-lactate dehydrogenase (cytochrome) activity"/>
    <property type="evidence" value="ECO:0007669"/>
    <property type="project" value="TreeGrafter"/>
</dbReference>
<accession>H1RZ19</accession>
<dbReference type="SUPFAM" id="SSF56176">
    <property type="entry name" value="FAD-binding/transporter-associated domain-like"/>
    <property type="match status" value="1"/>
</dbReference>
<dbReference type="InterPro" id="IPR036318">
    <property type="entry name" value="FAD-bd_PCMH-like_sf"/>
</dbReference>
<dbReference type="GO" id="GO:0071949">
    <property type="term" value="F:FAD binding"/>
    <property type="evidence" value="ECO:0007669"/>
    <property type="project" value="InterPro"/>
</dbReference>
<dbReference type="InterPro" id="IPR016167">
    <property type="entry name" value="FAD-bd_PCMH_sub1"/>
</dbReference>
<dbReference type="EMBL" id="AHJE01000005">
    <property type="protein sequence ID" value="EHP44550.1"/>
    <property type="molecule type" value="Genomic_DNA"/>
</dbReference>
<dbReference type="Gene3D" id="3.30.465.10">
    <property type="match status" value="1"/>
</dbReference>